<comment type="caution">
    <text evidence="6">The sequence shown here is derived from an EMBL/GenBank/DDBJ whole genome shotgun (WGS) entry which is preliminary data.</text>
</comment>
<organism evidence="6 7">
    <name type="scientific">Oceanospirillum linum</name>
    <dbReference type="NCBI Taxonomy" id="966"/>
    <lineage>
        <taxon>Bacteria</taxon>
        <taxon>Pseudomonadati</taxon>
        <taxon>Pseudomonadota</taxon>
        <taxon>Gammaproteobacteria</taxon>
        <taxon>Oceanospirillales</taxon>
        <taxon>Oceanospirillaceae</taxon>
        <taxon>Oceanospirillum</taxon>
    </lineage>
</organism>
<dbReference type="InterPro" id="IPR038296">
    <property type="entry name" value="ParD_sf"/>
</dbReference>
<dbReference type="Gene3D" id="6.10.10.120">
    <property type="entry name" value="Antitoxin ParD1-like"/>
    <property type="match status" value="1"/>
</dbReference>
<gene>
    <name evidence="6" type="ORF">BTA35_0211085</name>
</gene>
<evidence type="ECO:0000256" key="2">
    <source>
        <dbReference type="ARBA" id="ARBA00017940"/>
    </source>
</evidence>
<dbReference type="SUPFAM" id="SSF47598">
    <property type="entry name" value="Ribbon-helix-helix"/>
    <property type="match status" value="1"/>
</dbReference>
<accession>A0A1T1HAJ1</accession>
<evidence type="ECO:0000256" key="1">
    <source>
        <dbReference type="ARBA" id="ARBA00008580"/>
    </source>
</evidence>
<evidence type="ECO:0000313" key="7">
    <source>
        <dbReference type="Proteomes" id="UP000190064"/>
    </source>
</evidence>
<dbReference type="AlphaFoldDB" id="A0A1T1HAJ1"/>
<reference evidence="6" key="1">
    <citation type="submission" date="2017-02" db="EMBL/GenBank/DDBJ databases">
        <title>Draft Genome Sequence of the Salt Water Bacterium Oceanospirillum linum ATCC 11336.</title>
        <authorList>
            <person name="Trachtenberg A.M."/>
            <person name="Carney J.G."/>
            <person name="Linnane J.D."/>
            <person name="Rheaume B.A."/>
            <person name="Pitts N.L."/>
            <person name="Mykles D.L."/>
            <person name="Maclea K.S."/>
        </authorList>
    </citation>
    <scope>NUCLEOTIDE SEQUENCE [LARGE SCALE GENOMIC DNA]</scope>
    <source>
        <strain evidence="6">ATCC 11336</strain>
    </source>
</reference>
<evidence type="ECO:0000313" key="6">
    <source>
        <dbReference type="EMBL" id="OOV86835.1"/>
    </source>
</evidence>
<dbReference type="RefSeq" id="WP_078319886.1">
    <property type="nucleotide sequence ID" value="NZ_FXTS01000005.1"/>
</dbReference>
<evidence type="ECO:0000256" key="3">
    <source>
        <dbReference type="ARBA" id="ARBA00022649"/>
    </source>
</evidence>
<comment type="similarity">
    <text evidence="1">Belongs to the ParD antitoxin family.</text>
</comment>
<evidence type="ECO:0000256" key="4">
    <source>
        <dbReference type="ARBA" id="ARBA00037106"/>
    </source>
</evidence>
<dbReference type="Pfam" id="PF03693">
    <property type="entry name" value="ParD_antitoxin"/>
    <property type="match status" value="1"/>
</dbReference>
<dbReference type="PANTHER" id="PTHR36582:SF2">
    <property type="entry name" value="ANTITOXIN PARD"/>
    <property type="match status" value="1"/>
</dbReference>
<dbReference type="CDD" id="cd22231">
    <property type="entry name" value="RHH_NikR_HicB-like"/>
    <property type="match status" value="1"/>
</dbReference>
<dbReference type="InterPro" id="IPR010985">
    <property type="entry name" value="Ribbon_hlx_hlx"/>
</dbReference>
<proteinExistence type="inferred from homology"/>
<dbReference type="GO" id="GO:0006355">
    <property type="term" value="P:regulation of DNA-templated transcription"/>
    <property type="evidence" value="ECO:0007669"/>
    <property type="project" value="InterPro"/>
</dbReference>
<keyword evidence="5" id="KW-0175">Coiled coil</keyword>
<evidence type="ECO:0000256" key="5">
    <source>
        <dbReference type="SAM" id="Coils"/>
    </source>
</evidence>
<sequence length="80" mass="9025">MAKNTSITLGDHFEGFISEQVQSGRYGSASEVIRSALRLLENQEAKMETLRQLLQQGEQSGDADYDLDSFIKELDSEELR</sequence>
<dbReference type="InterPro" id="IPR022789">
    <property type="entry name" value="ParD"/>
</dbReference>
<keyword evidence="7" id="KW-1185">Reference proteome</keyword>
<dbReference type="EMBL" id="MTSD02000004">
    <property type="protein sequence ID" value="OOV86835.1"/>
    <property type="molecule type" value="Genomic_DNA"/>
</dbReference>
<dbReference type="NCBIfam" id="TIGR02606">
    <property type="entry name" value="antidote_CC2985"/>
    <property type="match status" value="1"/>
</dbReference>
<protein>
    <recommendedName>
        <fullName evidence="2">Antitoxin ParD</fullName>
    </recommendedName>
</protein>
<dbReference type="PANTHER" id="PTHR36582">
    <property type="entry name" value="ANTITOXIN PARD"/>
    <property type="match status" value="1"/>
</dbReference>
<dbReference type="Proteomes" id="UP000190064">
    <property type="component" value="Unassembled WGS sequence"/>
</dbReference>
<dbReference type="STRING" id="966.BTA35_0211085"/>
<comment type="function">
    <text evidence="4">Antitoxin component of a type II toxin-antitoxin (TA) system. Neutralizes the effect of toxin ParE.</text>
</comment>
<keyword evidence="3" id="KW-1277">Toxin-antitoxin system</keyword>
<name>A0A1T1HAJ1_OCELI</name>
<feature type="coiled-coil region" evidence="5">
    <location>
        <begin position="33"/>
        <end position="60"/>
    </location>
</feature>